<gene>
    <name evidence="5" type="ORF">EV186_106310</name>
</gene>
<dbReference type="PANTHER" id="PTHR43004:SF19">
    <property type="entry name" value="BINDING MONOOXYGENASE, PUTATIVE (JCVI)-RELATED"/>
    <property type="match status" value="1"/>
</dbReference>
<reference evidence="5 6" key="1">
    <citation type="submission" date="2019-03" db="EMBL/GenBank/DDBJ databases">
        <title>Genomic Encyclopedia of Type Strains, Phase IV (KMG-IV): sequencing the most valuable type-strain genomes for metagenomic binning, comparative biology and taxonomic classification.</title>
        <authorList>
            <person name="Goeker M."/>
        </authorList>
    </citation>
    <scope>NUCLEOTIDE SEQUENCE [LARGE SCALE GENOMIC DNA]</scope>
    <source>
        <strain evidence="5 6">DSM 45361</strain>
    </source>
</reference>
<comment type="caution">
    <text evidence="5">The sequence shown here is derived from an EMBL/GenBank/DDBJ whole genome shotgun (WGS) entry which is preliminary data.</text>
</comment>
<keyword evidence="6" id="KW-1185">Reference proteome</keyword>
<dbReference type="Gene3D" id="3.40.30.120">
    <property type="match status" value="1"/>
</dbReference>
<proteinExistence type="predicted"/>
<evidence type="ECO:0000313" key="6">
    <source>
        <dbReference type="Proteomes" id="UP000295444"/>
    </source>
</evidence>
<dbReference type="Proteomes" id="UP000295444">
    <property type="component" value="Unassembled WGS sequence"/>
</dbReference>
<organism evidence="5 6">
    <name type="scientific">Labedaea rhizosphaerae</name>
    <dbReference type="NCBI Taxonomy" id="598644"/>
    <lineage>
        <taxon>Bacteria</taxon>
        <taxon>Bacillati</taxon>
        <taxon>Actinomycetota</taxon>
        <taxon>Actinomycetes</taxon>
        <taxon>Pseudonocardiales</taxon>
        <taxon>Pseudonocardiaceae</taxon>
        <taxon>Labedaea</taxon>
    </lineage>
</organism>
<sequence length="521" mass="55282">MDTTQVLVIGAGLAGSSAALFLAQQGIDVTLVEKHPGTSLHPKAAGQYPRTMQLMHIGGVADEILAASHGMQGGLTIKIAESVHGKVFNTIMAGGEDFDLSAITPFPLGMATQDKAEPILLGKAQQYKAKVRFRTEVVSLDQDDTGVTARLLDRDTERVTELRADYVVAADGHRGGTRTKLGIGRQGKGSLSSVVGVLFKADLGGHVEHDTSLLYYLQNPAFTGVFGGATDSDSYIFGIDYHPDRGESAADFTRERIVELMRIALDKPDLEPDIITVQAWEMAAWLADRFRDGRIFLAGDAAKVTPPTGGMGGNTAVQDGYDIAWKLAAVLNGHAGPGLLDSYEAERRPIAEMVITTSLYNAKERLFPDLDLSDVPPPPADMLGLMGGFRYRSAAIIPDQGDDDPAPAENPFMATGRPGFPAPHVPVDVDGKSSTVELFGPEWTLVCGKDDARWRAAAAATGLPIRVYGAELPDAVAAKYGLGPTGASLIRPDAMVAWRAVEAPEDPTAALTAAVAAILDR</sequence>
<dbReference type="NCBIfam" id="NF046069">
    <property type="entry name" value="AkvoneHdxseRdmE"/>
    <property type="match status" value="1"/>
</dbReference>
<dbReference type="EMBL" id="SNXZ01000006">
    <property type="protein sequence ID" value="TDP93916.1"/>
    <property type="molecule type" value="Genomic_DNA"/>
</dbReference>
<dbReference type="RefSeq" id="WP_133852904.1">
    <property type="nucleotide sequence ID" value="NZ_SNXZ01000006.1"/>
</dbReference>
<evidence type="ECO:0000313" key="5">
    <source>
        <dbReference type="EMBL" id="TDP93916.1"/>
    </source>
</evidence>
<dbReference type="InterPro" id="IPR036188">
    <property type="entry name" value="FAD/NAD-bd_sf"/>
</dbReference>
<evidence type="ECO:0000256" key="2">
    <source>
        <dbReference type="ARBA" id="ARBA00022630"/>
    </source>
</evidence>
<dbReference type="OrthoDB" id="4246007at2"/>
<keyword evidence="3" id="KW-0274">FAD</keyword>
<dbReference type="Pfam" id="PF01494">
    <property type="entry name" value="FAD_binding_3"/>
    <property type="match status" value="1"/>
</dbReference>
<dbReference type="Gene3D" id="3.50.50.60">
    <property type="entry name" value="FAD/NAD(P)-binding domain"/>
    <property type="match status" value="1"/>
</dbReference>
<name>A0A4R6S593_LABRH</name>
<dbReference type="GO" id="GO:0016709">
    <property type="term" value="F:oxidoreductase activity, acting on paired donors, with incorporation or reduction of molecular oxygen, NAD(P)H as one donor, and incorporation of one atom of oxygen"/>
    <property type="evidence" value="ECO:0007669"/>
    <property type="project" value="UniProtKB-ARBA"/>
</dbReference>
<dbReference type="PRINTS" id="PR00420">
    <property type="entry name" value="RNGMNOXGNASE"/>
</dbReference>
<dbReference type="NCBIfam" id="NF046068">
    <property type="entry name" value="AkvoneHdxseDnrF"/>
    <property type="match status" value="1"/>
</dbReference>
<accession>A0A4R6S593</accession>
<dbReference type="Pfam" id="PF21274">
    <property type="entry name" value="Rng_hyd_C"/>
    <property type="match status" value="1"/>
</dbReference>
<comment type="cofactor">
    <cofactor evidence="1">
        <name>FAD</name>
        <dbReference type="ChEBI" id="CHEBI:57692"/>
    </cofactor>
</comment>
<evidence type="ECO:0000256" key="3">
    <source>
        <dbReference type="ARBA" id="ARBA00022827"/>
    </source>
</evidence>
<dbReference type="Gene3D" id="3.30.9.10">
    <property type="entry name" value="D-Amino Acid Oxidase, subunit A, domain 2"/>
    <property type="match status" value="1"/>
</dbReference>
<keyword evidence="2" id="KW-0285">Flavoprotein</keyword>
<protein>
    <submittedName>
        <fullName evidence="5">2-polyprenyl-6-methoxyphenol hydroxylase-like FAD-dependent oxidoreductase</fullName>
    </submittedName>
</protein>
<feature type="domain" description="FAD-binding" evidence="4">
    <location>
        <begin position="4"/>
        <end position="356"/>
    </location>
</feature>
<dbReference type="InterPro" id="IPR050641">
    <property type="entry name" value="RIFMO-like"/>
</dbReference>
<dbReference type="SUPFAM" id="SSF51905">
    <property type="entry name" value="FAD/NAD(P)-binding domain"/>
    <property type="match status" value="1"/>
</dbReference>
<evidence type="ECO:0000259" key="4">
    <source>
        <dbReference type="Pfam" id="PF01494"/>
    </source>
</evidence>
<dbReference type="InterPro" id="IPR002938">
    <property type="entry name" value="FAD-bd"/>
</dbReference>
<evidence type="ECO:0000256" key="1">
    <source>
        <dbReference type="ARBA" id="ARBA00001974"/>
    </source>
</evidence>
<dbReference type="AlphaFoldDB" id="A0A4R6S593"/>
<dbReference type="GO" id="GO:0071949">
    <property type="term" value="F:FAD binding"/>
    <property type="evidence" value="ECO:0007669"/>
    <property type="project" value="InterPro"/>
</dbReference>
<dbReference type="PANTHER" id="PTHR43004">
    <property type="entry name" value="TRK SYSTEM POTASSIUM UPTAKE PROTEIN"/>
    <property type="match status" value="1"/>
</dbReference>